<keyword evidence="2" id="KW-1185">Reference proteome</keyword>
<reference evidence="1" key="1">
    <citation type="submission" date="2013-11" db="EMBL/GenBank/DDBJ databases">
        <title>Genome sequence of the fusiform rust pathogen reveals effectors for host alternation and coevolution with pine.</title>
        <authorList>
            <consortium name="DOE Joint Genome Institute"/>
            <person name="Smith K."/>
            <person name="Pendleton A."/>
            <person name="Kubisiak T."/>
            <person name="Anderson C."/>
            <person name="Salamov A."/>
            <person name="Aerts A."/>
            <person name="Riley R."/>
            <person name="Clum A."/>
            <person name="Lindquist E."/>
            <person name="Ence D."/>
            <person name="Campbell M."/>
            <person name="Kronenberg Z."/>
            <person name="Feau N."/>
            <person name="Dhillon B."/>
            <person name="Hamelin R."/>
            <person name="Burleigh J."/>
            <person name="Smith J."/>
            <person name="Yandell M."/>
            <person name="Nelson C."/>
            <person name="Grigoriev I."/>
            <person name="Davis J."/>
        </authorList>
    </citation>
    <scope>NUCLEOTIDE SEQUENCE</scope>
    <source>
        <strain evidence="1">G11</strain>
    </source>
</reference>
<evidence type="ECO:0000313" key="2">
    <source>
        <dbReference type="Proteomes" id="UP000886653"/>
    </source>
</evidence>
<gene>
    <name evidence="1" type="ORF">CROQUDRAFT_321136</name>
</gene>
<accession>A0A9P6NPX8</accession>
<organism evidence="1 2">
    <name type="scientific">Cronartium quercuum f. sp. fusiforme G11</name>
    <dbReference type="NCBI Taxonomy" id="708437"/>
    <lineage>
        <taxon>Eukaryota</taxon>
        <taxon>Fungi</taxon>
        <taxon>Dikarya</taxon>
        <taxon>Basidiomycota</taxon>
        <taxon>Pucciniomycotina</taxon>
        <taxon>Pucciniomycetes</taxon>
        <taxon>Pucciniales</taxon>
        <taxon>Coleosporiaceae</taxon>
        <taxon>Cronartium</taxon>
    </lineage>
</organism>
<name>A0A9P6NPX8_9BASI</name>
<dbReference type="AlphaFoldDB" id="A0A9P6NPX8"/>
<protein>
    <submittedName>
        <fullName evidence="1">Uncharacterized protein</fullName>
    </submittedName>
</protein>
<evidence type="ECO:0000313" key="1">
    <source>
        <dbReference type="EMBL" id="KAG0149517.1"/>
    </source>
</evidence>
<proteinExistence type="predicted"/>
<comment type="caution">
    <text evidence="1">The sequence shown here is derived from an EMBL/GenBank/DDBJ whole genome shotgun (WGS) entry which is preliminary data.</text>
</comment>
<dbReference type="EMBL" id="MU167227">
    <property type="protein sequence ID" value="KAG0149517.1"/>
    <property type="molecule type" value="Genomic_DNA"/>
</dbReference>
<sequence>MLATICALQKFGSRHIQAGFKSAKVFFPSALSTFPAFTPQICLIRNRTSKPMVPWFASHEKIFFFDHLIEIVSQGTCSDEGGLQYQLLFQESSIWEGGGLRNVSFYLSNFKSYYAKNVNIAHKPLVPQRGLVLQLPDTSVKFRLDSNVTTLAHFEESFEVYIVR</sequence>
<dbReference type="Proteomes" id="UP000886653">
    <property type="component" value="Unassembled WGS sequence"/>
</dbReference>